<dbReference type="EMBL" id="JBHUFA010000004">
    <property type="protein sequence ID" value="MFD1696050.1"/>
    <property type="molecule type" value="Genomic_DNA"/>
</dbReference>
<sequence>MLGTALPGHAETFTDPEWPCVQRKVETLSLGVMWPAPVDDQPLSREGKDLADQISLRRVDLETAEAEIARWIAAHPGLDPAEPGRIFRASFERLSSTRSRIMSGIVTYAQKQTQLSARIEAAREEFATVEASETPDFDRLDTLEEQIAWDERIFQDRQRALTYVCETPVLIEKRIYALSRLLQEALPE</sequence>
<gene>
    <name evidence="1" type="ORF">ACFSC7_11035</name>
</gene>
<name>A0ABW4K0L9_9HYPH</name>
<reference evidence="2" key="1">
    <citation type="journal article" date="2019" name="Int. J. Syst. Evol. Microbiol.">
        <title>The Global Catalogue of Microorganisms (GCM) 10K type strain sequencing project: providing services to taxonomists for standard genome sequencing and annotation.</title>
        <authorList>
            <consortium name="The Broad Institute Genomics Platform"/>
            <consortium name="The Broad Institute Genome Sequencing Center for Infectious Disease"/>
            <person name="Wu L."/>
            <person name="Ma J."/>
        </authorList>
    </citation>
    <scope>NUCLEOTIDE SEQUENCE [LARGE SCALE GENOMIC DNA]</scope>
    <source>
        <strain evidence="2">JCM 3369</strain>
    </source>
</reference>
<accession>A0ABW4K0L9</accession>
<dbReference type="RefSeq" id="WP_244304585.1">
    <property type="nucleotide sequence ID" value="NZ_JBHUFA010000004.1"/>
</dbReference>
<evidence type="ECO:0000313" key="1">
    <source>
        <dbReference type="EMBL" id="MFD1696050.1"/>
    </source>
</evidence>
<protein>
    <submittedName>
        <fullName evidence="1">Uncharacterized protein</fullName>
    </submittedName>
</protein>
<keyword evidence="2" id="KW-1185">Reference proteome</keyword>
<comment type="caution">
    <text evidence="1">The sequence shown here is derived from an EMBL/GenBank/DDBJ whole genome shotgun (WGS) entry which is preliminary data.</text>
</comment>
<proteinExistence type="predicted"/>
<evidence type="ECO:0000313" key="2">
    <source>
        <dbReference type="Proteomes" id="UP001597327"/>
    </source>
</evidence>
<dbReference type="Proteomes" id="UP001597327">
    <property type="component" value="Unassembled WGS sequence"/>
</dbReference>
<organism evidence="1 2">
    <name type="scientific">Roseibium aestuarii</name>
    <dbReference type="NCBI Taxonomy" id="2600299"/>
    <lineage>
        <taxon>Bacteria</taxon>
        <taxon>Pseudomonadati</taxon>
        <taxon>Pseudomonadota</taxon>
        <taxon>Alphaproteobacteria</taxon>
        <taxon>Hyphomicrobiales</taxon>
        <taxon>Stappiaceae</taxon>
        <taxon>Roseibium</taxon>
    </lineage>
</organism>